<dbReference type="Proteomes" id="UP000605970">
    <property type="component" value="Unassembled WGS sequence"/>
</dbReference>
<dbReference type="SMART" id="SM00192">
    <property type="entry name" value="LDLa"/>
    <property type="match status" value="1"/>
</dbReference>
<dbReference type="AlphaFoldDB" id="A0A8S9ZVX9"/>
<keyword evidence="3" id="KW-0812">Transmembrane</keyword>
<evidence type="ECO:0000256" key="3">
    <source>
        <dbReference type="SAM" id="Phobius"/>
    </source>
</evidence>
<dbReference type="CDD" id="cd00112">
    <property type="entry name" value="LDLa"/>
    <property type="match status" value="1"/>
</dbReference>
<feature type="disulfide bond" evidence="2">
    <location>
        <begin position="47"/>
        <end position="65"/>
    </location>
</feature>
<evidence type="ECO:0000256" key="1">
    <source>
        <dbReference type="ARBA" id="ARBA00023157"/>
    </source>
</evidence>
<dbReference type="PANTHER" id="PTHR46876">
    <property type="entry name" value="LOW-DENSITY LIPOPROTEIN RECEPTOR-RELATED PROTEIN 11"/>
    <property type="match status" value="1"/>
</dbReference>
<dbReference type="PROSITE" id="PS50068">
    <property type="entry name" value="LDLRA_2"/>
    <property type="match status" value="1"/>
</dbReference>
<comment type="caution">
    <text evidence="4">The sequence shown here is derived from an EMBL/GenBank/DDBJ whole genome shotgun (WGS) entry which is preliminary data.</text>
</comment>
<keyword evidence="3" id="KW-1133">Transmembrane helix</keyword>
<feature type="disulfide bond" evidence="2">
    <location>
        <begin position="59"/>
        <end position="74"/>
    </location>
</feature>
<organism evidence="4 5">
    <name type="scientific">Meloidogyne graminicola</name>
    <dbReference type="NCBI Taxonomy" id="189291"/>
    <lineage>
        <taxon>Eukaryota</taxon>
        <taxon>Metazoa</taxon>
        <taxon>Ecdysozoa</taxon>
        <taxon>Nematoda</taxon>
        <taxon>Chromadorea</taxon>
        <taxon>Rhabditida</taxon>
        <taxon>Tylenchina</taxon>
        <taxon>Tylenchomorpha</taxon>
        <taxon>Tylenchoidea</taxon>
        <taxon>Meloidogynidae</taxon>
        <taxon>Meloidogyninae</taxon>
        <taxon>Meloidogyne</taxon>
    </lineage>
</organism>
<gene>
    <name evidence="4" type="ORF">Mgra_00003164</name>
</gene>
<reference evidence="4" key="1">
    <citation type="journal article" date="2020" name="Ecol. Evol.">
        <title>Genome structure and content of the rice root-knot nematode (Meloidogyne graminicola).</title>
        <authorList>
            <person name="Phan N.T."/>
            <person name="Danchin E.G.J."/>
            <person name="Klopp C."/>
            <person name="Perfus-Barbeoch L."/>
            <person name="Kozlowski D.K."/>
            <person name="Koutsovoulos G.D."/>
            <person name="Lopez-Roques C."/>
            <person name="Bouchez O."/>
            <person name="Zahm M."/>
            <person name="Besnard G."/>
            <person name="Bellafiore S."/>
        </authorList>
    </citation>
    <scope>NUCLEOTIDE SEQUENCE</scope>
    <source>
        <strain evidence="4">VN-18</strain>
    </source>
</reference>
<keyword evidence="1 2" id="KW-1015">Disulfide bond</keyword>
<dbReference type="SUPFAM" id="SSF57424">
    <property type="entry name" value="LDL receptor-like module"/>
    <property type="match status" value="1"/>
</dbReference>
<dbReference type="InterPro" id="IPR023415">
    <property type="entry name" value="LDLR_class-A_CS"/>
</dbReference>
<keyword evidence="3" id="KW-0472">Membrane</keyword>
<evidence type="ECO:0000256" key="2">
    <source>
        <dbReference type="PROSITE-ProRule" id="PRU00124"/>
    </source>
</evidence>
<dbReference type="PANTHER" id="PTHR46876:SF1">
    <property type="entry name" value="LOW-DENSITY LIPOPROTEIN RECEPTOR-RELATED PROTEIN 11"/>
    <property type="match status" value="1"/>
</dbReference>
<accession>A0A8S9ZVX9</accession>
<dbReference type="PROSITE" id="PS01209">
    <property type="entry name" value="LDLRA_1"/>
    <property type="match status" value="1"/>
</dbReference>
<proteinExistence type="predicted"/>
<dbReference type="Gene3D" id="4.10.400.10">
    <property type="entry name" value="Low-density Lipoprotein Receptor"/>
    <property type="match status" value="1"/>
</dbReference>
<feature type="disulfide bond" evidence="2">
    <location>
        <begin position="40"/>
        <end position="52"/>
    </location>
</feature>
<evidence type="ECO:0000313" key="5">
    <source>
        <dbReference type="Proteomes" id="UP000605970"/>
    </source>
</evidence>
<dbReference type="EMBL" id="JABEBT010000020">
    <property type="protein sequence ID" value="KAF7637420.1"/>
    <property type="molecule type" value="Genomic_DNA"/>
</dbReference>
<sequence length="179" mass="21078">MTEKTQINNFKIILLFIFISKFVELQLINEEAQSQHISHCNEWEYECRDGNCIARYDECDGIIQCPDGSDEIDCRNRYEQHPKHPQPINKNKQHLTSIESKIKTKKVEEKQKPSPKYLLFGAIILLIIISIINIYSKLRKKYKQKRNSGFHGFRKGESLIEEEDDLLIAQAYYNNNNTK</sequence>
<name>A0A8S9ZVX9_9BILA</name>
<protein>
    <submittedName>
        <fullName evidence="4">Uncharacterized protein</fullName>
    </submittedName>
</protein>
<feature type="transmembrane region" description="Helical" evidence="3">
    <location>
        <begin position="12"/>
        <end position="28"/>
    </location>
</feature>
<dbReference type="Pfam" id="PF00057">
    <property type="entry name" value="Ldl_recept_a"/>
    <property type="match status" value="1"/>
</dbReference>
<dbReference type="InterPro" id="IPR002172">
    <property type="entry name" value="LDrepeatLR_classA_rpt"/>
</dbReference>
<keyword evidence="5" id="KW-1185">Reference proteome</keyword>
<feature type="transmembrane region" description="Helical" evidence="3">
    <location>
        <begin position="117"/>
        <end position="136"/>
    </location>
</feature>
<evidence type="ECO:0000313" key="4">
    <source>
        <dbReference type="EMBL" id="KAF7637420.1"/>
    </source>
</evidence>
<dbReference type="InterPro" id="IPR036055">
    <property type="entry name" value="LDL_receptor-like_sf"/>
</dbReference>
<dbReference type="OrthoDB" id="6076617at2759"/>